<evidence type="ECO:0000256" key="4">
    <source>
        <dbReference type="ARBA" id="ARBA00017788"/>
    </source>
</evidence>
<comment type="similarity">
    <text evidence="2 11">Belongs to the TRM44 family.</text>
</comment>
<keyword evidence="8 11" id="KW-0949">S-adenosyl-L-methionine</keyword>
<dbReference type="PANTHER" id="PTHR21210">
    <property type="entry name" value="TRNA (URACIL-O(2)-)-METHYLTRANSFERASE-RELATED"/>
    <property type="match status" value="1"/>
</dbReference>
<evidence type="ECO:0000256" key="3">
    <source>
        <dbReference type="ARBA" id="ARBA00012795"/>
    </source>
</evidence>
<keyword evidence="7 11" id="KW-0808">Transferase</keyword>
<sequence>MKHAKPSEKDPILMNTESSLLGGSWVPIYSSPVDFDGSHFLHAMANLIKEPNINSTVIMRADFLSETTYENDGETIKSSYVHDKADEIPEFSSTDDSDEVLLHRYLSDVSLREVPLADCDFPLKRKTEVVRRMIPRNPFKDHIINQTCLVMTSEGDQEKNPSVLVVYVPHLENSEEIPFYLPPVYGVGILLHEGSLSIHYLPFNYTNPESITQLRNLENTSRPVRIALRLLQTSSKHSLGAKDGYEKRVNHDVVVPKIAFQNRYISLKKKYSSKLVNSWVESTDPKKHVFEDLAIAAFLIELWSMKYSSKDEFEYRDLGCGNGLLVYILQMEGYKGQGIDARARKSWKTYPQDVQDNLLEQVVIPSILLKPHPAVSKLAPHVRDNGRLFQVPEVSPPTAVNAVPLVSYYSSANLLESTQVCTTEEFPPNTFIIGNHSDELTCWIPLLGFPFAVIPCCSHALSGAKKRYPAAKLSPELKRAKTTSSKGQAQNSSTYGSLVDHVEELSKRMGWKVEREMLRIPSTRNAALIGMSKLPQFSEEPIETTQTRVMDILALEGGAEGWVENTMALMKKNPRNH</sequence>
<proteinExistence type="inferred from homology"/>
<dbReference type="EC" id="2.1.1.211" evidence="3 11"/>
<evidence type="ECO:0000256" key="9">
    <source>
        <dbReference type="ARBA" id="ARBA00022694"/>
    </source>
</evidence>
<dbReference type="EMBL" id="OZ004257">
    <property type="protein sequence ID" value="CAK7908102.1"/>
    <property type="molecule type" value="Genomic_DNA"/>
</dbReference>
<comment type="subcellular location">
    <subcellularLocation>
        <location evidence="1 11">Cytoplasm</location>
    </subcellularLocation>
</comment>
<protein>
    <recommendedName>
        <fullName evidence="4 11">tRNA (uracil-O(2)-)-methyltransferase</fullName>
        <ecNumber evidence="3 11">2.1.1.211</ecNumber>
    </recommendedName>
</protein>
<keyword evidence="5 11" id="KW-0963">Cytoplasm</keyword>
<keyword evidence="6 11" id="KW-0489">Methyltransferase</keyword>
<evidence type="ECO:0000256" key="11">
    <source>
        <dbReference type="RuleBase" id="RU368004"/>
    </source>
</evidence>
<keyword evidence="9 11" id="KW-0819">tRNA processing</keyword>
<dbReference type="PANTHER" id="PTHR21210:SF0">
    <property type="entry name" value="TRNA (URACIL-O(2)-)-METHYLTRANSFERASE-RELATED"/>
    <property type="match status" value="1"/>
</dbReference>
<evidence type="ECO:0000256" key="7">
    <source>
        <dbReference type="ARBA" id="ARBA00022679"/>
    </source>
</evidence>
<comment type="function">
    <text evidence="11">Adenosyl-L-methionine (AdoMet)-dependent tRNA (uracil-O(2)-)-methyltransferase.</text>
</comment>
<dbReference type="Pfam" id="PF07757">
    <property type="entry name" value="AdoMet_MTase"/>
    <property type="match status" value="1"/>
</dbReference>
<evidence type="ECO:0000256" key="6">
    <source>
        <dbReference type="ARBA" id="ARBA00022603"/>
    </source>
</evidence>
<reference evidence="12 13" key="1">
    <citation type="submission" date="2024-01" db="EMBL/GenBank/DDBJ databases">
        <authorList>
            <consortium name="Genoscope - CEA"/>
            <person name="William W."/>
        </authorList>
    </citation>
    <scope>NUCLEOTIDE SEQUENCE [LARGE SCALE GENOMIC DNA]</scope>
    <source>
        <strain evidence="12 13">29B2s-10</strain>
    </source>
</reference>
<organism evidence="12 13">
    <name type="scientific">[Candida] anglica</name>
    <dbReference type="NCBI Taxonomy" id="148631"/>
    <lineage>
        <taxon>Eukaryota</taxon>
        <taxon>Fungi</taxon>
        <taxon>Dikarya</taxon>
        <taxon>Ascomycota</taxon>
        <taxon>Saccharomycotina</taxon>
        <taxon>Pichiomycetes</taxon>
        <taxon>Debaryomycetaceae</taxon>
        <taxon>Kurtzmaniella</taxon>
    </lineage>
</organism>
<comment type="catalytic activity">
    <reaction evidence="10 11">
        <text>uridine(44) in tRNA(Ser) + S-adenosyl-L-methionine = 2'-O-methyluridine(44) in tRNA(Ser) + S-adenosyl-L-homocysteine + H(+)</text>
        <dbReference type="Rhea" id="RHEA:43100"/>
        <dbReference type="Rhea" id="RHEA-COMP:10339"/>
        <dbReference type="Rhea" id="RHEA-COMP:10340"/>
        <dbReference type="ChEBI" id="CHEBI:15378"/>
        <dbReference type="ChEBI" id="CHEBI:57856"/>
        <dbReference type="ChEBI" id="CHEBI:59789"/>
        <dbReference type="ChEBI" id="CHEBI:65315"/>
        <dbReference type="ChEBI" id="CHEBI:74478"/>
        <dbReference type="EC" id="2.1.1.211"/>
    </reaction>
</comment>
<evidence type="ECO:0000256" key="8">
    <source>
        <dbReference type="ARBA" id="ARBA00022691"/>
    </source>
</evidence>
<evidence type="ECO:0000256" key="1">
    <source>
        <dbReference type="ARBA" id="ARBA00004496"/>
    </source>
</evidence>
<evidence type="ECO:0000256" key="10">
    <source>
        <dbReference type="ARBA" id="ARBA00047957"/>
    </source>
</evidence>
<dbReference type="InterPro" id="IPR011671">
    <property type="entry name" value="tRNA_uracil_MeTrfase"/>
</dbReference>
<evidence type="ECO:0000313" key="13">
    <source>
        <dbReference type="Proteomes" id="UP001497600"/>
    </source>
</evidence>
<gene>
    <name evidence="12" type="primary">TRM44</name>
    <name evidence="12" type="ORF">CAAN4_E08702</name>
</gene>
<evidence type="ECO:0000256" key="5">
    <source>
        <dbReference type="ARBA" id="ARBA00022490"/>
    </source>
</evidence>
<evidence type="ECO:0000313" key="12">
    <source>
        <dbReference type="EMBL" id="CAK7908102.1"/>
    </source>
</evidence>
<dbReference type="Proteomes" id="UP001497600">
    <property type="component" value="Chromosome E"/>
</dbReference>
<evidence type="ECO:0000256" key="2">
    <source>
        <dbReference type="ARBA" id="ARBA00009056"/>
    </source>
</evidence>
<accession>A0ABP0EFL4</accession>
<name>A0ABP0EFL4_9ASCO</name>
<keyword evidence="13" id="KW-1185">Reference proteome</keyword>